<dbReference type="Pfam" id="PF13464">
    <property type="entry name" value="RodZ_C"/>
    <property type="match status" value="1"/>
</dbReference>
<evidence type="ECO:0000256" key="2">
    <source>
        <dbReference type="SAM" id="Phobius"/>
    </source>
</evidence>
<feature type="domain" description="Cytoskeleton protein RodZ-like C-terminal" evidence="3">
    <location>
        <begin position="307"/>
        <end position="377"/>
    </location>
</feature>
<dbReference type="Proteomes" id="UP001296967">
    <property type="component" value="Unassembled WGS sequence"/>
</dbReference>
<dbReference type="GO" id="GO:0003677">
    <property type="term" value="F:DNA binding"/>
    <property type="evidence" value="ECO:0007669"/>
    <property type="project" value="InterPro"/>
</dbReference>
<keyword evidence="5" id="KW-1185">Reference proteome</keyword>
<dbReference type="AlphaFoldDB" id="A0AAJ0XG82"/>
<dbReference type="InterPro" id="IPR010982">
    <property type="entry name" value="Lambda_DNA-bd_dom_sf"/>
</dbReference>
<reference evidence="4" key="1">
    <citation type="submission" date="2017-05" db="EMBL/GenBank/DDBJ databases">
        <authorList>
            <person name="Imhoff J.F."/>
            <person name="Rahn T."/>
            <person name="Kuenzel S."/>
            <person name="Neulinger S.C."/>
        </authorList>
    </citation>
    <scope>NUCLEOTIDE SEQUENCE</scope>
    <source>
        <strain evidence="4">DSM 4395</strain>
    </source>
</reference>
<keyword evidence="2" id="KW-0812">Transmembrane</keyword>
<keyword evidence="2" id="KW-0472">Membrane</keyword>
<feature type="compositionally biased region" description="Basic and acidic residues" evidence="1">
    <location>
        <begin position="185"/>
        <end position="195"/>
    </location>
</feature>
<dbReference type="InterPro" id="IPR025194">
    <property type="entry name" value="RodZ-like_C"/>
</dbReference>
<dbReference type="Gene3D" id="1.10.260.40">
    <property type="entry name" value="lambda repressor-like DNA-binding domains"/>
    <property type="match status" value="1"/>
</dbReference>
<dbReference type="PANTHER" id="PTHR34475">
    <property type="match status" value="1"/>
</dbReference>
<proteinExistence type="predicted"/>
<evidence type="ECO:0000313" key="4">
    <source>
        <dbReference type="EMBL" id="MBK5931228.1"/>
    </source>
</evidence>
<keyword evidence="2" id="KW-1133">Transmembrane helix</keyword>
<dbReference type="InterPro" id="IPR050400">
    <property type="entry name" value="Bact_Cytoskel_RodZ"/>
</dbReference>
<comment type="caution">
    <text evidence="4">The sequence shown here is derived from an EMBL/GenBank/DDBJ whole genome shotgun (WGS) entry which is preliminary data.</text>
</comment>
<feature type="compositionally biased region" description="Basic and acidic residues" evidence="1">
    <location>
        <begin position="28"/>
        <end position="39"/>
    </location>
</feature>
<dbReference type="CDD" id="cd00093">
    <property type="entry name" value="HTH_XRE"/>
    <property type="match status" value="1"/>
</dbReference>
<feature type="region of interest" description="Disordered" evidence="1">
    <location>
        <begin position="1"/>
        <end position="39"/>
    </location>
</feature>
<dbReference type="EMBL" id="NHSF01000059">
    <property type="protein sequence ID" value="MBK5931228.1"/>
    <property type="molecule type" value="Genomic_DNA"/>
</dbReference>
<name>A0AAJ0XG82_HALSE</name>
<accession>A0AAJ0XG82</accession>
<dbReference type="PANTHER" id="PTHR34475:SF1">
    <property type="entry name" value="CYTOSKELETON PROTEIN RODZ"/>
    <property type="match status" value="1"/>
</dbReference>
<dbReference type="RefSeq" id="WP_201246026.1">
    <property type="nucleotide sequence ID" value="NZ_NHSF01000059.1"/>
</dbReference>
<evidence type="ECO:0000313" key="5">
    <source>
        <dbReference type="Proteomes" id="UP001296967"/>
    </source>
</evidence>
<evidence type="ECO:0000256" key="1">
    <source>
        <dbReference type="SAM" id="MobiDB-lite"/>
    </source>
</evidence>
<sequence length="392" mass="40775">MTTADEAPAPTPEHPTPGLAGSAIPDSPGRELRQARQARKLDVSHVATALRLTPQVVEAIERDDYAPLPSATFVSGYIRSYARLVGLDPEPLNQSFRRLHPNAEPPPRHFARSEQNGEQTDGGGLAGALVLALIVLAAAAGGYAWWTLRSGPDEPAQQAATPDPSAPPSFSASDPQRELAPAPGMDRDTEARSPSDRAPSVVNEPPTEADSETGSEPTLGTSPDVRMAEPGAEPPTSATDPIPEVADSPALESTPADSTVESPSAPLPTPPSPEVERPASSATQTPADDEEEAVSAPADSSATAIELGFTGPCWVDIRDATGEVLLFGEMSRGDRETLAGEPPYSLVIGNAAAVELTVGGAPYDLRSVARGNVARFELDPAEISSRTPDATD</sequence>
<dbReference type="Pfam" id="PF13413">
    <property type="entry name" value="HTH_25"/>
    <property type="match status" value="1"/>
</dbReference>
<gene>
    <name evidence="4" type="ORF">CCR82_12035</name>
</gene>
<dbReference type="InterPro" id="IPR001387">
    <property type="entry name" value="Cro/C1-type_HTH"/>
</dbReference>
<evidence type="ECO:0000259" key="3">
    <source>
        <dbReference type="Pfam" id="PF13464"/>
    </source>
</evidence>
<protein>
    <recommendedName>
        <fullName evidence="3">Cytoskeleton protein RodZ-like C-terminal domain-containing protein</fullName>
    </recommendedName>
</protein>
<feature type="region of interest" description="Disordered" evidence="1">
    <location>
        <begin position="153"/>
        <end position="302"/>
    </location>
</feature>
<feature type="transmembrane region" description="Helical" evidence="2">
    <location>
        <begin position="125"/>
        <end position="146"/>
    </location>
</feature>
<reference evidence="4" key="2">
    <citation type="journal article" date="2020" name="Microorganisms">
        <title>Osmotic Adaptation and Compatible Solute Biosynthesis of Phototrophic Bacteria as Revealed from Genome Analyses.</title>
        <authorList>
            <person name="Imhoff J.F."/>
            <person name="Rahn T."/>
            <person name="Kunzel S."/>
            <person name="Keller A."/>
            <person name="Neulinger S.C."/>
        </authorList>
    </citation>
    <scope>NUCLEOTIDE SEQUENCE</scope>
    <source>
        <strain evidence="4">DSM 4395</strain>
    </source>
</reference>
<feature type="region of interest" description="Disordered" evidence="1">
    <location>
        <begin position="95"/>
        <end position="121"/>
    </location>
</feature>
<organism evidence="4 5">
    <name type="scientific">Halochromatium salexigens</name>
    <name type="common">Chromatium salexigens</name>
    <dbReference type="NCBI Taxonomy" id="49447"/>
    <lineage>
        <taxon>Bacteria</taxon>
        <taxon>Pseudomonadati</taxon>
        <taxon>Pseudomonadota</taxon>
        <taxon>Gammaproteobacteria</taxon>
        <taxon>Chromatiales</taxon>
        <taxon>Chromatiaceae</taxon>
        <taxon>Halochromatium</taxon>
    </lineage>
</organism>
<feature type="compositionally biased region" description="Low complexity" evidence="1">
    <location>
        <begin position="155"/>
        <end position="174"/>
    </location>
</feature>